<name>A0AA39WGU9_9PEZI</name>
<sequence>MSPAHPLADSQSVATLSSQQPSQGGSEQNRVDILEDRLARIELQLQQVLALTSAALTSAALSNSNNNNKAGSTSTPTTGSEECQSVTAVQDGCRSRSRTRDVDAWLRPKDGYPPLCASSAELNEADMDGSDVDVVRASAPRLPPLDEILLVIDEYFAHSNSVIPLFSQMAFMRMHVERLVFTLTGSLTA</sequence>
<reference evidence="2" key="1">
    <citation type="submission" date="2023-06" db="EMBL/GenBank/DDBJ databases">
        <title>Genome-scale phylogeny and comparative genomics of the fungal order Sordariales.</title>
        <authorList>
            <consortium name="Lawrence Berkeley National Laboratory"/>
            <person name="Hensen N."/>
            <person name="Bonometti L."/>
            <person name="Westerberg I."/>
            <person name="Brannstrom I.O."/>
            <person name="Guillou S."/>
            <person name="Cros-Aarteil S."/>
            <person name="Calhoun S."/>
            <person name="Haridas S."/>
            <person name="Kuo A."/>
            <person name="Mondo S."/>
            <person name="Pangilinan J."/>
            <person name="Riley R."/>
            <person name="LaButti K."/>
            <person name="Andreopoulos B."/>
            <person name="Lipzen A."/>
            <person name="Chen C."/>
            <person name="Yanf M."/>
            <person name="Daum C."/>
            <person name="Ng V."/>
            <person name="Clum A."/>
            <person name="Steindorff A."/>
            <person name="Ohm R."/>
            <person name="Martin F."/>
            <person name="Silar P."/>
            <person name="Natvig D."/>
            <person name="Lalanne C."/>
            <person name="Gautier V."/>
            <person name="Ament-velasquez S.L."/>
            <person name="Kruys A."/>
            <person name="Hutchinson M.I."/>
            <person name="Powell A.J."/>
            <person name="Barry K."/>
            <person name="Miller A.N."/>
            <person name="Grigoriev I.V."/>
            <person name="Debuchy R."/>
            <person name="Gladieux P."/>
            <person name="Thoren M.H."/>
            <person name="Johannesson H."/>
        </authorList>
    </citation>
    <scope>NUCLEOTIDE SEQUENCE</scope>
    <source>
        <strain evidence="2">SMH3391-2</strain>
    </source>
</reference>
<protein>
    <submittedName>
        <fullName evidence="2">Uncharacterized protein</fullName>
    </submittedName>
</protein>
<organism evidence="2 3">
    <name type="scientific">Bombardia bombarda</name>
    <dbReference type="NCBI Taxonomy" id="252184"/>
    <lineage>
        <taxon>Eukaryota</taxon>
        <taxon>Fungi</taxon>
        <taxon>Dikarya</taxon>
        <taxon>Ascomycota</taxon>
        <taxon>Pezizomycotina</taxon>
        <taxon>Sordariomycetes</taxon>
        <taxon>Sordariomycetidae</taxon>
        <taxon>Sordariales</taxon>
        <taxon>Lasiosphaeriaceae</taxon>
        <taxon>Bombardia</taxon>
    </lineage>
</organism>
<evidence type="ECO:0000313" key="2">
    <source>
        <dbReference type="EMBL" id="KAK0615148.1"/>
    </source>
</evidence>
<evidence type="ECO:0000313" key="3">
    <source>
        <dbReference type="Proteomes" id="UP001174934"/>
    </source>
</evidence>
<dbReference type="EMBL" id="JAULSR010000007">
    <property type="protein sequence ID" value="KAK0615148.1"/>
    <property type="molecule type" value="Genomic_DNA"/>
</dbReference>
<feature type="region of interest" description="Disordered" evidence="1">
    <location>
        <begin position="1"/>
        <end position="28"/>
    </location>
</feature>
<dbReference type="Proteomes" id="UP001174934">
    <property type="component" value="Unassembled WGS sequence"/>
</dbReference>
<feature type="region of interest" description="Disordered" evidence="1">
    <location>
        <begin position="62"/>
        <end position="94"/>
    </location>
</feature>
<feature type="compositionally biased region" description="Low complexity" evidence="1">
    <location>
        <begin position="17"/>
        <end position="28"/>
    </location>
</feature>
<gene>
    <name evidence="2" type="ORF">B0T17DRAFT_379010</name>
</gene>
<keyword evidence="3" id="KW-1185">Reference proteome</keyword>
<accession>A0AA39WGU9</accession>
<proteinExistence type="predicted"/>
<comment type="caution">
    <text evidence="2">The sequence shown here is derived from an EMBL/GenBank/DDBJ whole genome shotgun (WGS) entry which is preliminary data.</text>
</comment>
<evidence type="ECO:0000256" key="1">
    <source>
        <dbReference type="SAM" id="MobiDB-lite"/>
    </source>
</evidence>
<feature type="compositionally biased region" description="Low complexity" evidence="1">
    <location>
        <begin position="62"/>
        <end position="80"/>
    </location>
</feature>
<dbReference type="AlphaFoldDB" id="A0AA39WGU9"/>